<name>A0A3B5XVM0_WHEAT</name>
<dbReference type="OMA" id="RRPEHVT"/>
<sequence length="175" mass="19697">MVLVLCEKFGHLNLTFSIGEHISSNGVILIAMTSMAPRGGKAARRVLPCWVERRPERVTDMCWVAGRFLALRTVHQRIMGKNGLKKDDVGDLKIIFGCQMLLENKKSTREDLGKYFQQQRNKVDHPVITIKAFFDSNGGLWQYQSISGNPTGIFFAMGTQGRQAKTQTIATCRLH</sequence>
<evidence type="ECO:0000313" key="2">
    <source>
        <dbReference type="Proteomes" id="UP000019116"/>
    </source>
</evidence>
<dbReference type="Proteomes" id="UP000019116">
    <property type="component" value="Chromosome 1A"/>
</dbReference>
<organism evidence="1">
    <name type="scientific">Triticum aestivum</name>
    <name type="common">Wheat</name>
    <dbReference type="NCBI Taxonomy" id="4565"/>
    <lineage>
        <taxon>Eukaryota</taxon>
        <taxon>Viridiplantae</taxon>
        <taxon>Streptophyta</taxon>
        <taxon>Embryophyta</taxon>
        <taxon>Tracheophyta</taxon>
        <taxon>Spermatophyta</taxon>
        <taxon>Magnoliopsida</taxon>
        <taxon>Liliopsida</taxon>
        <taxon>Poales</taxon>
        <taxon>Poaceae</taxon>
        <taxon>BOP clade</taxon>
        <taxon>Pooideae</taxon>
        <taxon>Triticodae</taxon>
        <taxon>Triticeae</taxon>
        <taxon>Triticinae</taxon>
        <taxon>Triticum</taxon>
    </lineage>
</organism>
<dbReference type="AlphaFoldDB" id="A0A3B5XVM0"/>
<proteinExistence type="predicted"/>
<dbReference type="Gramene" id="TraesCS1A02G091000.1">
    <property type="protein sequence ID" value="TraesCS1A02G091000.1"/>
    <property type="gene ID" value="TraesCS1A02G091000"/>
</dbReference>
<dbReference type="Gramene" id="TraesCAD_scaffold_041174_01G000200.1">
    <property type="protein sequence ID" value="TraesCAD_scaffold_041174_01G000200.1"/>
    <property type="gene ID" value="TraesCAD_scaffold_041174_01G000200"/>
</dbReference>
<accession>A0A3B5XVM0</accession>
<keyword evidence="2" id="KW-1185">Reference proteome</keyword>
<dbReference type="Gramene" id="TraesRN1A0100247000.1">
    <property type="protein sequence ID" value="TraesRN1A0100247000.1"/>
    <property type="gene ID" value="TraesRN1A0100247000"/>
</dbReference>
<dbReference type="Gramene" id="TraesROB_scaffold_006236_01G000100.1">
    <property type="protein sequence ID" value="TraesROB_scaffold_006236_01G000100.1"/>
    <property type="gene ID" value="TraesROB_scaffold_006236_01G000100"/>
</dbReference>
<reference evidence="1" key="1">
    <citation type="submission" date="2018-08" db="EMBL/GenBank/DDBJ databases">
        <authorList>
            <person name="Rossello M."/>
        </authorList>
    </citation>
    <scope>NUCLEOTIDE SEQUENCE [LARGE SCALE GENOMIC DNA]</scope>
    <source>
        <strain evidence="1">cv. Chinese Spring</strain>
    </source>
</reference>
<evidence type="ECO:0000313" key="1">
    <source>
        <dbReference type="EnsemblPlants" id="TraesCS1A02G091000.1"/>
    </source>
</evidence>
<protein>
    <submittedName>
        <fullName evidence="1">Uncharacterized protein</fullName>
    </submittedName>
</protein>
<reference evidence="1" key="2">
    <citation type="submission" date="2018-10" db="UniProtKB">
        <authorList>
            <consortium name="EnsemblPlants"/>
        </authorList>
    </citation>
    <scope>IDENTIFICATION</scope>
</reference>
<dbReference type="EnsemblPlants" id="TraesCS1A02G091000.1">
    <property type="protein sequence ID" value="TraesCS1A02G091000.1"/>
    <property type="gene ID" value="TraesCS1A02G091000"/>
</dbReference>
<dbReference type="Gramene" id="TraesCS1A03G0220500.1">
    <property type="protein sequence ID" value="TraesCS1A03G0220500.1.CDS"/>
    <property type="gene ID" value="TraesCS1A03G0220500"/>
</dbReference>
<dbReference type="Gramene" id="TraesWEE_scaffold_194381_01G000100.1">
    <property type="protein sequence ID" value="TraesWEE_scaffold_194381_01G000100.1"/>
    <property type="gene ID" value="TraesWEE_scaffold_194381_01G000100"/>
</dbReference>
<dbReference type="Gramene" id="TraesCLE_scaffold_170798_01G000100.1">
    <property type="protein sequence ID" value="TraesCLE_scaffold_170798_01G000100.1"/>
    <property type="gene ID" value="TraesCLE_scaffold_170798_01G000100"/>
</dbReference>